<dbReference type="AlphaFoldDB" id="U5DKT8"/>
<reference evidence="1 2" key="1">
    <citation type="submission" date="2013-05" db="EMBL/GenBank/DDBJ databases">
        <title>Draft genome sequence of Rubidibacter lacunae KORDI 51-2.</title>
        <authorList>
            <person name="Choi D.H."/>
            <person name="Noh J.H."/>
            <person name="Kwon K.-K."/>
            <person name="Lee J.-H."/>
            <person name="Ryu J.-Y."/>
        </authorList>
    </citation>
    <scope>NUCLEOTIDE SEQUENCE [LARGE SCALE GENOMIC DNA]</scope>
    <source>
        <strain evidence="1 2">KORDI 51-2</strain>
    </source>
</reference>
<dbReference type="InParanoid" id="U5DKT8"/>
<keyword evidence="2" id="KW-1185">Reference proteome</keyword>
<gene>
    <name evidence="1" type="ORF">KR51_00032890</name>
</gene>
<protein>
    <submittedName>
        <fullName evidence="1">Uncharacterized protein</fullName>
    </submittedName>
</protein>
<accession>U5DKT8</accession>
<evidence type="ECO:0000313" key="1">
    <source>
        <dbReference type="EMBL" id="ERN40340.1"/>
    </source>
</evidence>
<dbReference type="Proteomes" id="UP000016960">
    <property type="component" value="Unassembled WGS sequence"/>
</dbReference>
<dbReference type="EMBL" id="ASSJ01000079">
    <property type="protein sequence ID" value="ERN40340.1"/>
    <property type="molecule type" value="Genomic_DNA"/>
</dbReference>
<organism evidence="1 2">
    <name type="scientific">Rubidibacter lacunae KORDI 51-2</name>
    <dbReference type="NCBI Taxonomy" id="582515"/>
    <lineage>
        <taxon>Bacteria</taxon>
        <taxon>Bacillati</taxon>
        <taxon>Cyanobacteriota</taxon>
        <taxon>Cyanophyceae</taxon>
        <taxon>Oscillatoriophycideae</taxon>
        <taxon>Chroococcales</taxon>
        <taxon>Aphanothecaceae</taxon>
        <taxon>Rubidibacter</taxon>
    </lineage>
</organism>
<sequence length="72" mass="7929">MLRSAKNKELLKQPLLGSARAERMLVRRPVLVNGLVVDSVVKAIAAFNVDIGRRRHDKFADTCFQALALAIG</sequence>
<name>U5DKT8_9CHRO</name>
<evidence type="ECO:0000313" key="2">
    <source>
        <dbReference type="Proteomes" id="UP000016960"/>
    </source>
</evidence>
<proteinExistence type="predicted"/>
<comment type="caution">
    <text evidence="1">The sequence shown here is derived from an EMBL/GenBank/DDBJ whole genome shotgun (WGS) entry which is preliminary data.</text>
</comment>